<reference evidence="3 4" key="1">
    <citation type="journal article" date="2019" name="Nat. Ecol. Evol.">
        <title>Megaphylogeny resolves global patterns of mushroom evolution.</title>
        <authorList>
            <person name="Varga T."/>
            <person name="Krizsan K."/>
            <person name="Foldi C."/>
            <person name="Dima B."/>
            <person name="Sanchez-Garcia M."/>
            <person name="Sanchez-Ramirez S."/>
            <person name="Szollosi G.J."/>
            <person name="Szarkandi J.G."/>
            <person name="Papp V."/>
            <person name="Albert L."/>
            <person name="Andreopoulos W."/>
            <person name="Angelini C."/>
            <person name="Antonin V."/>
            <person name="Barry K.W."/>
            <person name="Bougher N.L."/>
            <person name="Buchanan P."/>
            <person name="Buyck B."/>
            <person name="Bense V."/>
            <person name="Catcheside P."/>
            <person name="Chovatia M."/>
            <person name="Cooper J."/>
            <person name="Damon W."/>
            <person name="Desjardin D."/>
            <person name="Finy P."/>
            <person name="Geml J."/>
            <person name="Haridas S."/>
            <person name="Hughes K."/>
            <person name="Justo A."/>
            <person name="Karasinski D."/>
            <person name="Kautmanova I."/>
            <person name="Kiss B."/>
            <person name="Kocsube S."/>
            <person name="Kotiranta H."/>
            <person name="LaButti K.M."/>
            <person name="Lechner B.E."/>
            <person name="Liimatainen K."/>
            <person name="Lipzen A."/>
            <person name="Lukacs Z."/>
            <person name="Mihaltcheva S."/>
            <person name="Morgado L.N."/>
            <person name="Niskanen T."/>
            <person name="Noordeloos M.E."/>
            <person name="Ohm R.A."/>
            <person name="Ortiz-Santana B."/>
            <person name="Ovrebo C."/>
            <person name="Racz N."/>
            <person name="Riley R."/>
            <person name="Savchenko A."/>
            <person name="Shiryaev A."/>
            <person name="Soop K."/>
            <person name="Spirin V."/>
            <person name="Szebenyi C."/>
            <person name="Tomsovsky M."/>
            <person name="Tulloss R.E."/>
            <person name="Uehling J."/>
            <person name="Grigoriev I.V."/>
            <person name="Vagvolgyi C."/>
            <person name="Papp T."/>
            <person name="Martin F.M."/>
            <person name="Miettinen O."/>
            <person name="Hibbett D.S."/>
            <person name="Nagy L.G."/>
        </authorList>
    </citation>
    <scope>NUCLEOTIDE SEQUENCE [LARGE SCALE GENOMIC DNA]</scope>
    <source>
        <strain evidence="3 4">FP101781</strain>
    </source>
</reference>
<organism evidence="3 4">
    <name type="scientific">Coprinellus micaceus</name>
    <name type="common">Glistening ink-cap mushroom</name>
    <name type="synonym">Coprinus micaceus</name>
    <dbReference type="NCBI Taxonomy" id="71717"/>
    <lineage>
        <taxon>Eukaryota</taxon>
        <taxon>Fungi</taxon>
        <taxon>Dikarya</taxon>
        <taxon>Basidiomycota</taxon>
        <taxon>Agaricomycotina</taxon>
        <taxon>Agaricomycetes</taxon>
        <taxon>Agaricomycetidae</taxon>
        <taxon>Agaricales</taxon>
        <taxon>Agaricineae</taxon>
        <taxon>Psathyrellaceae</taxon>
        <taxon>Coprinellus</taxon>
    </lineage>
</organism>
<dbReference type="EMBL" id="QPFP01000489">
    <property type="protein sequence ID" value="TEB09811.1"/>
    <property type="molecule type" value="Genomic_DNA"/>
</dbReference>
<keyword evidence="2" id="KW-0472">Membrane</keyword>
<keyword evidence="2" id="KW-0812">Transmembrane</keyword>
<name>A0A4Y7RLX1_COPMI</name>
<comment type="caution">
    <text evidence="3">The sequence shown here is derived from an EMBL/GenBank/DDBJ whole genome shotgun (WGS) entry which is preliminary data.</text>
</comment>
<accession>A0A4Y7RLX1</accession>
<dbReference type="OrthoDB" id="5340910at2759"/>
<keyword evidence="4" id="KW-1185">Reference proteome</keyword>
<feature type="region of interest" description="Disordered" evidence="1">
    <location>
        <begin position="1"/>
        <end position="48"/>
    </location>
</feature>
<feature type="transmembrane region" description="Helical" evidence="2">
    <location>
        <begin position="48"/>
        <end position="65"/>
    </location>
</feature>
<proteinExistence type="predicted"/>
<dbReference type="AlphaFoldDB" id="A0A4Y7RLX1"/>
<gene>
    <name evidence="3" type="ORF">FA13DRAFT_1050069</name>
</gene>
<dbReference type="Proteomes" id="UP000298030">
    <property type="component" value="Unassembled WGS sequence"/>
</dbReference>
<evidence type="ECO:0000256" key="2">
    <source>
        <dbReference type="SAM" id="Phobius"/>
    </source>
</evidence>
<keyword evidence="2" id="KW-1133">Transmembrane helix</keyword>
<protein>
    <submittedName>
        <fullName evidence="3">Uncharacterized protein</fullName>
    </submittedName>
</protein>
<sequence>MTFSTLGQSTTASLPRTSTVSIATGDRESGDTNQGLEPVSGSSAPKKVPSGVLIGVILTCILVAFRRCGLRYPDTLCAEAPAAEEGMDQFQSVPSLGRS</sequence>
<evidence type="ECO:0000256" key="1">
    <source>
        <dbReference type="SAM" id="MobiDB-lite"/>
    </source>
</evidence>
<feature type="compositionally biased region" description="Polar residues" evidence="1">
    <location>
        <begin position="31"/>
        <end position="43"/>
    </location>
</feature>
<evidence type="ECO:0000313" key="3">
    <source>
        <dbReference type="EMBL" id="TEB09811.1"/>
    </source>
</evidence>
<evidence type="ECO:0000313" key="4">
    <source>
        <dbReference type="Proteomes" id="UP000298030"/>
    </source>
</evidence>
<feature type="compositionally biased region" description="Polar residues" evidence="1">
    <location>
        <begin position="1"/>
        <end position="22"/>
    </location>
</feature>